<dbReference type="InterPro" id="IPR004038">
    <property type="entry name" value="Ribosomal_eL8/eL30/eS12/Gad45"/>
</dbReference>
<dbReference type="Pfam" id="PF01248">
    <property type="entry name" value="Ribosomal_L7Ae"/>
    <property type="match status" value="1"/>
</dbReference>
<keyword evidence="3" id="KW-1185">Reference proteome</keyword>
<gene>
    <name evidence="2" type="ORF">KP509_27G054300</name>
</gene>
<sequence length="205" mass="22496">MSEKKKKLEQQQLLQQNTSSSLGIHIPQAAQIQMGIRRLEGLLDVLRSALKREFGETLDSASHKDFIRKCKDLFYIGVNNATRALERMQHTCNGSIAAMESGKQLLQSQNVNNGRGRTPKRVPLQVVIIATDVHPRALVGHFSALASSKKVPLIMVNGGNGSGSLRLGEIFKLRTAIAIALKAGDSEVNKAMNHFLKDNCKLDCP</sequence>
<evidence type="ECO:0000313" key="2">
    <source>
        <dbReference type="EMBL" id="KAH7295545.1"/>
    </source>
</evidence>
<dbReference type="PANTHER" id="PTHR47903">
    <property type="entry name" value="OS07G0636400 PROTEIN"/>
    <property type="match status" value="1"/>
</dbReference>
<dbReference type="Gene3D" id="3.30.1330.30">
    <property type="match status" value="1"/>
</dbReference>
<comment type="caution">
    <text evidence="2">The sequence shown here is derived from an EMBL/GenBank/DDBJ whole genome shotgun (WGS) entry which is preliminary data.</text>
</comment>
<evidence type="ECO:0000259" key="1">
    <source>
        <dbReference type="Pfam" id="PF01248"/>
    </source>
</evidence>
<reference evidence="2 3" key="1">
    <citation type="submission" date="2021-08" db="EMBL/GenBank/DDBJ databases">
        <title>WGS assembly of Ceratopteris richardii.</title>
        <authorList>
            <person name="Marchant D.B."/>
            <person name="Chen G."/>
            <person name="Jenkins J."/>
            <person name="Shu S."/>
            <person name="Leebens-Mack J."/>
            <person name="Grimwood J."/>
            <person name="Schmutz J."/>
            <person name="Soltis P."/>
            <person name="Soltis D."/>
            <person name="Chen Z.-H."/>
        </authorList>
    </citation>
    <scope>NUCLEOTIDE SEQUENCE [LARGE SCALE GENOMIC DNA]</scope>
    <source>
        <strain evidence="2">Whitten #5841</strain>
        <tissue evidence="2">Leaf</tissue>
    </source>
</reference>
<dbReference type="EMBL" id="CM035432">
    <property type="protein sequence ID" value="KAH7295545.1"/>
    <property type="molecule type" value="Genomic_DNA"/>
</dbReference>
<dbReference type="OMA" id="HIGELCM"/>
<proteinExistence type="predicted"/>
<protein>
    <recommendedName>
        <fullName evidence="1">Ribosomal protein eL8/eL30/eS12/Gadd45 domain-containing protein</fullName>
    </recommendedName>
</protein>
<dbReference type="PANTHER" id="PTHR47903:SF2">
    <property type="entry name" value="OS07G0636400 PROTEIN"/>
    <property type="match status" value="1"/>
</dbReference>
<evidence type="ECO:0000313" key="3">
    <source>
        <dbReference type="Proteomes" id="UP000825935"/>
    </source>
</evidence>
<organism evidence="2 3">
    <name type="scientific">Ceratopteris richardii</name>
    <name type="common">Triangle waterfern</name>
    <dbReference type="NCBI Taxonomy" id="49495"/>
    <lineage>
        <taxon>Eukaryota</taxon>
        <taxon>Viridiplantae</taxon>
        <taxon>Streptophyta</taxon>
        <taxon>Embryophyta</taxon>
        <taxon>Tracheophyta</taxon>
        <taxon>Polypodiopsida</taxon>
        <taxon>Polypodiidae</taxon>
        <taxon>Polypodiales</taxon>
        <taxon>Pteridineae</taxon>
        <taxon>Pteridaceae</taxon>
        <taxon>Parkerioideae</taxon>
        <taxon>Ceratopteris</taxon>
    </lineage>
</organism>
<dbReference type="AlphaFoldDB" id="A0A8T2RIZ5"/>
<dbReference type="Proteomes" id="UP000825935">
    <property type="component" value="Chromosome 27"/>
</dbReference>
<accession>A0A8T2RIZ5</accession>
<dbReference type="SUPFAM" id="SSF55315">
    <property type="entry name" value="L30e-like"/>
    <property type="match status" value="1"/>
</dbReference>
<dbReference type="OrthoDB" id="20109at2759"/>
<feature type="domain" description="Ribosomal protein eL8/eL30/eS12/Gadd45" evidence="1">
    <location>
        <begin position="124"/>
        <end position="186"/>
    </location>
</feature>
<dbReference type="InterPro" id="IPR029064">
    <property type="entry name" value="Ribosomal_eL30-like_sf"/>
</dbReference>
<name>A0A8T2RIZ5_CERRI</name>